<reference evidence="2" key="1">
    <citation type="submission" date="2022-11" db="UniProtKB">
        <authorList>
            <consortium name="WormBaseParasite"/>
        </authorList>
    </citation>
    <scope>IDENTIFICATION</scope>
</reference>
<proteinExistence type="predicted"/>
<sequence>MDFLTPSISSGLRIVRRSPLERDFNFASRSKLGDMVINLSTVVEDVWEPFLKRTIFCEPERDMADDEQDDDAAAPSFISGTSMAGGSAPFSFNPVAFNLTHATCAKMIVGAPREQITGN</sequence>
<keyword evidence="1" id="KW-1185">Reference proteome</keyword>
<accession>A0A915JB59</accession>
<organism evidence="1 2">
    <name type="scientific">Romanomermis culicivorax</name>
    <name type="common">Nematode worm</name>
    <dbReference type="NCBI Taxonomy" id="13658"/>
    <lineage>
        <taxon>Eukaryota</taxon>
        <taxon>Metazoa</taxon>
        <taxon>Ecdysozoa</taxon>
        <taxon>Nematoda</taxon>
        <taxon>Enoplea</taxon>
        <taxon>Dorylaimia</taxon>
        <taxon>Mermithida</taxon>
        <taxon>Mermithoidea</taxon>
        <taxon>Mermithidae</taxon>
        <taxon>Romanomermis</taxon>
    </lineage>
</organism>
<dbReference type="Proteomes" id="UP000887565">
    <property type="component" value="Unplaced"/>
</dbReference>
<dbReference type="WBParaSite" id="nRc.2.0.1.t23392-RA">
    <property type="protein sequence ID" value="nRc.2.0.1.t23392-RA"/>
    <property type="gene ID" value="nRc.2.0.1.g23392"/>
</dbReference>
<evidence type="ECO:0000313" key="1">
    <source>
        <dbReference type="Proteomes" id="UP000887565"/>
    </source>
</evidence>
<dbReference type="AlphaFoldDB" id="A0A915JB59"/>
<protein>
    <submittedName>
        <fullName evidence="2">Uncharacterized protein</fullName>
    </submittedName>
</protein>
<name>A0A915JB59_ROMCU</name>
<evidence type="ECO:0000313" key="2">
    <source>
        <dbReference type="WBParaSite" id="nRc.2.0.1.t23392-RA"/>
    </source>
</evidence>